<feature type="region of interest" description="Disordered" evidence="1">
    <location>
        <begin position="218"/>
        <end position="247"/>
    </location>
</feature>
<accession>A0A6I9YIY2</accession>
<keyword evidence="2" id="KW-1185">Reference proteome</keyword>
<gene>
    <name evidence="3" type="primary">LOC106550756</name>
</gene>
<feature type="non-terminal residue" evidence="3">
    <location>
        <position position="1"/>
    </location>
</feature>
<dbReference type="AlphaFoldDB" id="A0A6I9YIY2"/>
<dbReference type="KEGG" id="tsr:106550756"/>
<protein>
    <submittedName>
        <fullName evidence="3">G patch domain-containing protein 1-like</fullName>
    </submittedName>
</protein>
<proteinExistence type="predicted"/>
<dbReference type="GeneID" id="106550756"/>
<name>A0A6I9YIY2_9SAUR</name>
<evidence type="ECO:0000313" key="3">
    <source>
        <dbReference type="RefSeq" id="XP_013924192.1"/>
    </source>
</evidence>
<dbReference type="PANTHER" id="PTHR13384">
    <property type="entry name" value="G PATCH DOMAIN-CONTAINING PROTEIN 1"/>
    <property type="match status" value="1"/>
</dbReference>
<reference evidence="3" key="1">
    <citation type="submission" date="2025-08" db="UniProtKB">
        <authorList>
            <consortium name="RefSeq"/>
        </authorList>
    </citation>
    <scope>IDENTIFICATION</scope>
</reference>
<dbReference type="GO" id="GO:0005634">
    <property type="term" value="C:nucleus"/>
    <property type="evidence" value="ECO:0007669"/>
    <property type="project" value="TreeGrafter"/>
</dbReference>
<dbReference type="RefSeq" id="XP_013924192.1">
    <property type="nucleotide sequence ID" value="XM_014068717.1"/>
</dbReference>
<sequence>GTSEEPLNLFSLSSENLSHLGDIRHSKGRKLGISGQAFGVGALEDEDEDIYAVESLSKYDKVLKDEEPGDGLYGWTAPQPYKSKPGRKEGKKYHGKILDGFCLASISVTPAKAYPPPDLPRDYRPIHYFRPVIKATAENSHLLQALAESTGKLLSNAAVQSRHQKTATERREVLGETALKGIQYPDVTLHDACPLPQGSQPPPPGQWIGTRIWHAKSRGAQTNKAPSAGCRQHTKPRPLPSDPQKNLFPQNRTVVPKCLQGWDTGLPGICNHIVLTYFFVGILEIMFQDHPYGVKSI</sequence>
<evidence type="ECO:0000313" key="2">
    <source>
        <dbReference type="Proteomes" id="UP000504617"/>
    </source>
</evidence>
<dbReference type="PANTHER" id="PTHR13384:SF19">
    <property type="entry name" value="G PATCH DOMAIN-CONTAINING PROTEIN 1"/>
    <property type="match status" value="1"/>
</dbReference>
<dbReference type="GO" id="GO:0003723">
    <property type="term" value="F:RNA binding"/>
    <property type="evidence" value="ECO:0007669"/>
    <property type="project" value="TreeGrafter"/>
</dbReference>
<dbReference type="Proteomes" id="UP000504617">
    <property type="component" value="Unplaced"/>
</dbReference>
<dbReference type="OrthoDB" id="20507at2759"/>
<organism evidence="2 3">
    <name type="scientific">Thamnophis sirtalis</name>
    <dbReference type="NCBI Taxonomy" id="35019"/>
    <lineage>
        <taxon>Eukaryota</taxon>
        <taxon>Metazoa</taxon>
        <taxon>Chordata</taxon>
        <taxon>Craniata</taxon>
        <taxon>Vertebrata</taxon>
        <taxon>Euteleostomi</taxon>
        <taxon>Lepidosauria</taxon>
        <taxon>Squamata</taxon>
        <taxon>Bifurcata</taxon>
        <taxon>Unidentata</taxon>
        <taxon>Episquamata</taxon>
        <taxon>Toxicofera</taxon>
        <taxon>Serpentes</taxon>
        <taxon>Colubroidea</taxon>
        <taxon>Colubridae</taxon>
        <taxon>Natricinae</taxon>
        <taxon>Thamnophis</taxon>
    </lineage>
</organism>
<evidence type="ECO:0000256" key="1">
    <source>
        <dbReference type="SAM" id="MobiDB-lite"/>
    </source>
</evidence>